<name>A0AAV7NXW8_PLEWA</name>
<evidence type="ECO:0000313" key="2">
    <source>
        <dbReference type="EMBL" id="KAJ1119800.1"/>
    </source>
</evidence>
<gene>
    <name evidence="2" type="ORF">NDU88_007985</name>
</gene>
<keyword evidence="3" id="KW-1185">Reference proteome</keyword>
<evidence type="ECO:0000256" key="1">
    <source>
        <dbReference type="SAM" id="MobiDB-lite"/>
    </source>
</evidence>
<evidence type="ECO:0000313" key="3">
    <source>
        <dbReference type="Proteomes" id="UP001066276"/>
    </source>
</evidence>
<reference evidence="2" key="1">
    <citation type="journal article" date="2022" name="bioRxiv">
        <title>Sequencing and chromosome-scale assembly of the giantPleurodeles waltlgenome.</title>
        <authorList>
            <person name="Brown T."/>
            <person name="Elewa A."/>
            <person name="Iarovenko S."/>
            <person name="Subramanian E."/>
            <person name="Araus A.J."/>
            <person name="Petzold A."/>
            <person name="Susuki M."/>
            <person name="Suzuki K.-i.T."/>
            <person name="Hayashi T."/>
            <person name="Toyoda A."/>
            <person name="Oliveira C."/>
            <person name="Osipova E."/>
            <person name="Leigh N.D."/>
            <person name="Simon A."/>
            <person name="Yun M.H."/>
        </authorList>
    </citation>
    <scope>NUCLEOTIDE SEQUENCE</scope>
    <source>
        <strain evidence="2">20211129_DDA</strain>
        <tissue evidence="2">Liver</tissue>
    </source>
</reference>
<dbReference type="AlphaFoldDB" id="A0AAV7NXW8"/>
<sequence>MLRGEPLSWRSGCVLEHGRARLRCTLPHHGYVTDVFECRSLLPPQFDKHSPPGTRRNRRGKRTSDPVTRGTHARSGLINQHRGEGR</sequence>
<organism evidence="2 3">
    <name type="scientific">Pleurodeles waltl</name>
    <name type="common">Iberian ribbed newt</name>
    <dbReference type="NCBI Taxonomy" id="8319"/>
    <lineage>
        <taxon>Eukaryota</taxon>
        <taxon>Metazoa</taxon>
        <taxon>Chordata</taxon>
        <taxon>Craniata</taxon>
        <taxon>Vertebrata</taxon>
        <taxon>Euteleostomi</taxon>
        <taxon>Amphibia</taxon>
        <taxon>Batrachia</taxon>
        <taxon>Caudata</taxon>
        <taxon>Salamandroidea</taxon>
        <taxon>Salamandridae</taxon>
        <taxon>Pleurodelinae</taxon>
        <taxon>Pleurodeles</taxon>
    </lineage>
</organism>
<proteinExistence type="predicted"/>
<protein>
    <submittedName>
        <fullName evidence="2">Uncharacterized protein</fullName>
    </submittedName>
</protein>
<dbReference type="EMBL" id="JANPWB010000012">
    <property type="protein sequence ID" value="KAJ1119800.1"/>
    <property type="molecule type" value="Genomic_DNA"/>
</dbReference>
<dbReference type="Proteomes" id="UP001066276">
    <property type="component" value="Chromosome 8"/>
</dbReference>
<comment type="caution">
    <text evidence="2">The sequence shown here is derived from an EMBL/GenBank/DDBJ whole genome shotgun (WGS) entry which is preliminary data.</text>
</comment>
<feature type="region of interest" description="Disordered" evidence="1">
    <location>
        <begin position="42"/>
        <end position="86"/>
    </location>
</feature>
<accession>A0AAV7NXW8</accession>